<organism evidence="2">
    <name type="scientific">uncultured Sphingomonas sp</name>
    <dbReference type="NCBI Taxonomy" id="158754"/>
    <lineage>
        <taxon>Bacteria</taxon>
        <taxon>Pseudomonadati</taxon>
        <taxon>Pseudomonadota</taxon>
        <taxon>Alphaproteobacteria</taxon>
        <taxon>Sphingomonadales</taxon>
        <taxon>Sphingomonadaceae</taxon>
        <taxon>Sphingomonas</taxon>
        <taxon>environmental samples</taxon>
    </lineage>
</organism>
<dbReference type="EMBL" id="CADCWB010000170">
    <property type="protein sequence ID" value="CAA9525295.1"/>
    <property type="molecule type" value="Genomic_DNA"/>
</dbReference>
<keyword evidence="1" id="KW-1133">Transmembrane helix</keyword>
<evidence type="ECO:0000256" key="1">
    <source>
        <dbReference type="SAM" id="Phobius"/>
    </source>
</evidence>
<evidence type="ECO:0000313" key="2">
    <source>
        <dbReference type="EMBL" id="CAA9525295.1"/>
    </source>
</evidence>
<name>A0A6J4TJM1_9SPHN</name>
<dbReference type="AlphaFoldDB" id="A0A6J4TJM1"/>
<accession>A0A6J4TJM1</accession>
<sequence length="129" mass="14065">MPFVDGAHFTGVAAHMGSMRIMVEDEPGQDHRLPPDARLDRLDERLEEAQRKEALRTGTAPKADANEQLGQRVLATLIGGLLGGTLIGWALDRLLGTWPMLFITLMVLGTASGFWSIIKMSNANAKKDP</sequence>
<reference evidence="2" key="1">
    <citation type="submission" date="2020-02" db="EMBL/GenBank/DDBJ databases">
        <authorList>
            <person name="Meier V. D."/>
        </authorList>
    </citation>
    <scope>NUCLEOTIDE SEQUENCE</scope>
    <source>
        <strain evidence="2">AVDCRST_MAG62</strain>
    </source>
</reference>
<dbReference type="Pfam" id="PF09527">
    <property type="entry name" value="ATPase_gene1"/>
    <property type="match status" value="1"/>
</dbReference>
<evidence type="ECO:0008006" key="3">
    <source>
        <dbReference type="Google" id="ProtNLM"/>
    </source>
</evidence>
<feature type="transmembrane region" description="Helical" evidence="1">
    <location>
        <begin position="97"/>
        <end position="118"/>
    </location>
</feature>
<feature type="transmembrane region" description="Helical" evidence="1">
    <location>
        <begin position="73"/>
        <end position="91"/>
    </location>
</feature>
<keyword evidence="1" id="KW-0472">Membrane</keyword>
<dbReference type="InterPro" id="IPR032820">
    <property type="entry name" value="ATPase_put"/>
</dbReference>
<gene>
    <name evidence="2" type="ORF">AVDCRST_MAG62-1405</name>
</gene>
<keyword evidence="1" id="KW-0812">Transmembrane</keyword>
<proteinExistence type="predicted"/>
<protein>
    <recommendedName>
        <fullName evidence="3">ATP synthase protein I</fullName>
    </recommendedName>
</protein>